<protein>
    <submittedName>
        <fullName evidence="7">ABC transporter ATP-binding protein</fullName>
    </submittedName>
</protein>
<dbReference type="PANTHER" id="PTHR42711:SF5">
    <property type="entry name" value="ABC TRANSPORTER ATP-BINDING PROTEIN NATA"/>
    <property type="match status" value="1"/>
</dbReference>
<dbReference type="PANTHER" id="PTHR42711">
    <property type="entry name" value="ABC TRANSPORTER ATP-BINDING PROTEIN"/>
    <property type="match status" value="1"/>
</dbReference>
<dbReference type="EMBL" id="JBELOE010000052">
    <property type="protein sequence ID" value="MER2490443.1"/>
    <property type="molecule type" value="Genomic_DNA"/>
</dbReference>
<dbReference type="InterPro" id="IPR050763">
    <property type="entry name" value="ABC_transporter_ATP-binding"/>
</dbReference>
<dbReference type="RefSeq" id="WP_143872082.1">
    <property type="nucleotide sequence ID" value="NZ_CP041660.1"/>
</dbReference>
<dbReference type="Pfam" id="PF00005">
    <property type="entry name" value="ABC_tran"/>
    <property type="match status" value="1"/>
</dbReference>
<evidence type="ECO:0000313" key="8">
    <source>
        <dbReference type="Proteomes" id="UP001467690"/>
    </source>
</evidence>
<evidence type="ECO:0000256" key="3">
    <source>
        <dbReference type="ARBA" id="ARBA00022458"/>
    </source>
</evidence>
<sequence>MLELDNINKRFRLKDAKQSNQLCADDPRVSGRFFYALKNVSINCKAAEVVALLGANGAGKTTLLRVLSTALAADSGQIKLNGQEIKQNKLKYRKSIGFLSGTTGLYARLSGYENLQYFSNLYGLDKAQGKVRIDTLIKKLNMQDFIHRRFDDYSTGMKQKVAIARAVLHNPDFVILDEPTTGLDIRAREVILNFIETLKNEGVGVIFSTHDLAEVERLCQRIYIVEQGQVRFSGDIQQLMQHSQSDSLFDAVLQHMEVAHD</sequence>
<organism evidence="7 8">
    <name type="scientific">Catenovulum sediminis</name>
    <dbReference type="NCBI Taxonomy" id="1740262"/>
    <lineage>
        <taxon>Bacteria</taxon>
        <taxon>Pseudomonadati</taxon>
        <taxon>Pseudomonadota</taxon>
        <taxon>Gammaproteobacteria</taxon>
        <taxon>Alteromonadales</taxon>
        <taxon>Alteromonadaceae</taxon>
        <taxon>Catenovulum</taxon>
    </lineage>
</organism>
<evidence type="ECO:0000256" key="5">
    <source>
        <dbReference type="ARBA" id="ARBA00022840"/>
    </source>
</evidence>
<keyword evidence="4" id="KW-0547">Nucleotide-binding</keyword>
<evidence type="ECO:0000256" key="4">
    <source>
        <dbReference type="ARBA" id="ARBA00022741"/>
    </source>
</evidence>
<dbReference type="InterPro" id="IPR003439">
    <property type="entry name" value="ABC_transporter-like_ATP-bd"/>
</dbReference>
<evidence type="ECO:0000256" key="1">
    <source>
        <dbReference type="ARBA" id="ARBA00005417"/>
    </source>
</evidence>
<dbReference type="SUPFAM" id="SSF52540">
    <property type="entry name" value="P-loop containing nucleoside triphosphate hydrolases"/>
    <property type="match status" value="1"/>
</dbReference>
<dbReference type="Proteomes" id="UP001467690">
    <property type="component" value="Unassembled WGS sequence"/>
</dbReference>
<comment type="similarity">
    <text evidence="1">Belongs to the ABC transporter superfamily.</text>
</comment>
<dbReference type="GO" id="GO:0005524">
    <property type="term" value="F:ATP binding"/>
    <property type="evidence" value="ECO:0007669"/>
    <property type="project" value="UniProtKB-KW"/>
</dbReference>
<name>A0ABV1RC23_9ALTE</name>
<proteinExistence type="inferred from homology"/>
<keyword evidence="3" id="KW-0536">Nodulation</keyword>
<feature type="domain" description="ABC transporter" evidence="6">
    <location>
        <begin position="2"/>
        <end position="252"/>
    </location>
</feature>
<keyword evidence="2" id="KW-0813">Transport</keyword>
<evidence type="ECO:0000259" key="6">
    <source>
        <dbReference type="PROSITE" id="PS50893"/>
    </source>
</evidence>
<dbReference type="SMART" id="SM00382">
    <property type="entry name" value="AAA"/>
    <property type="match status" value="1"/>
</dbReference>
<accession>A0ABV1RC23</accession>
<evidence type="ECO:0000256" key="2">
    <source>
        <dbReference type="ARBA" id="ARBA00022448"/>
    </source>
</evidence>
<dbReference type="Gene3D" id="3.40.50.300">
    <property type="entry name" value="P-loop containing nucleotide triphosphate hydrolases"/>
    <property type="match status" value="1"/>
</dbReference>
<dbReference type="InterPro" id="IPR003593">
    <property type="entry name" value="AAA+_ATPase"/>
</dbReference>
<dbReference type="PROSITE" id="PS50893">
    <property type="entry name" value="ABC_TRANSPORTER_2"/>
    <property type="match status" value="1"/>
</dbReference>
<keyword evidence="5 7" id="KW-0067">ATP-binding</keyword>
<keyword evidence="8" id="KW-1185">Reference proteome</keyword>
<reference evidence="7 8" key="1">
    <citation type="submission" date="2024-06" db="EMBL/GenBank/DDBJ databases">
        <authorList>
            <person name="Chen R.Y."/>
        </authorList>
    </citation>
    <scope>NUCLEOTIDE SEQUENCE [LARGE SCALE GENOMIC DNA]</scope>
    <source>
        <strain evidence="7 8">D2</strain>
    </source>
</reference>
<dbReference type="InterPro" id="IPR027417">
    <property type="entry name" value="P-loop_NTPase"/>
</dbReference>
<evidence type="ECO:0000313" key="7">
    <source>
        <dbReference type="EMBL" id="MER2490443.1"/>
    </source>
</evidence>
<gene>
    <name evidence="7" type="ORF">ABS311_00890</name>
</gene>
<comment type="caution">
    <text evidence="7">The sequence shown here is derived from an EMBL/GenBank/DDBJ whole genome shotgun (WGS) entry which is preliminary data.</text>
</comment>